<reference evidence="2 3" key="1">
    <citation type="submission" date="2019-02" db="EMBL/GenBank/DDBJ databases">
        <title>Deep-cultivation of Planctomycetes and their phenomic and genomic characterization uncovers novel biology.</title>
        <authorList>
            <person name="Wiegand S."/>
            <person name="Jogler M."/>
            <person name="Boedeker C."/>
            <person name="Pinto D."/>
            <person name="Vollmers J."/>
            <person name="Rivas-Marin E."/>
            <person name="Kohn T."/>
            <person name="Peeters S.H."/>
            <person name="Heuer A."/>
            <person name="Rast P."/>
            <person name="Oberbeckmann S."/>
            <person name="Bunk B."/>
            <person name="Jeske O."/>
            <person name="Meyerdierks A."/>
            <person name="Storesund J.E."/>
            <person name="Kallscheuer N."/>
            <person name="Luecker S."/>
            <person name="Lage O.M."/>
            <person name="Pohl T."/>
            <person name="Merkel B.J."/>
            <person name="Hornburger P."/>
            <person name="Mueller R.-W."/>
            <person name="Bruemmer F."/>
            <person name="Labrenz M."/>
            <person name="Spormann A.M."/>
            <person name="Op den Camp H."/>
            <person name="Overmann J."/>
            <person name="Amann R."/>
            <person name="Jetten M.S.M."/>
            <person name="Mascher T."/>
            <person name="Medema M.H."/>
            <person name="Devos D.P."/>
            <person name="Kaster A.-K."/>
            <person name="Ovreas L."/>
            <person name="Rohde M."/>
            <person name="Galperin M.Y."/>
            <person name="Jogler C."/>
        </authorList>
    </citation>
    <scope>NUCLEOTIDE SEQUENCE [LARGE SCALE GENOMIC DNA]</scope>
    <source>
        <strain evidence="2 3">HG15A2</strain>
    </source>
</reference>
<protein>
    <recommendedName>
        <fullName evidence="4">Carboxypeptidase regulatory-like domain-containing protein</fullName>
    </recommendedName>
</protein>
<feature type="compositionally biased region" description="Basic and acidic residues" evidence="1">
    <location>
        <begin position="119"/>
        <end position="129"/>
    </location>
</feature>
<dbReference type="RefSeq" id="WP_145059213.1">
    <property type="nucleotide sequence ID" value="NZ_CP036263.1"/>
</dbReference>
<dbReference type="OrthoDB" id="291697at2"/>
<evidence type="ECO:0000313" key="3">
    <source>
        <dbReference type="Proteomes" id="UP000319852"/>
    </source>
</evidence>
<keyword evidence="3" id="KW-1185">Reference proteome</keyword>
<sequence>MAVCPLIGCGGDGAEGRFAISGKVTFDGQPVTNGNIGFVSTKPGTVEPAGTDVVDGQYSVPQYEGPTEGTYKVVIYADRPSGRKIEADEGSTEMMDQMEQYIPEVYNARSTLTVEISGDRDDLDFDLKKQKQTRRRRR</sequence>
<organism evidence="2 3">
    <name type="scientific">Adhaeretor mobilis</name>
    <dbReference type="NCBI Taxonomy" id="1930276"/>
    <lineage>
        <taxon>Bacteria</taxon>
        <taxon>Pseudomonadati</taxon>
        <taxon>Planctomycetota</taxon>
        <taxon>Planctomycetia</taxon>
        <taxon>Pirellulales</taxon>
        <taxon>Lacipirellulaceae</taxon>
        <taxon>Adhaeretor</taxon>
    </lineage>
</organism>
<gene>
    <name evidence="2" type="ORF">HG15A2_14990</name>
</gene>
<dbReference type="Proteomes" id="UP000319852">
    <property type="component" value="Chromosome"/>
</dbReference>
<name>A0A517MTL3_9BACT</name>
<feature type="region of interest" description="Disordered" evidence="1">
    <location>
        <begin position="119"/>
        <end position="138"/>
    </location>
</feature>
<evidence type="ECO:0000256" key="1">
    <source>
        <dbReference type="SAM" id="MobiDB-lite"/>
    </source>
</evidence>
<evidence type="ECO:0008006" key="4">
    <source>
        <dbReference type="Google" id="ProtNLM"/>
    </source>
</evidence>
<dbReference type="KEGG" id="amob:HG15A2_14990"/>
<accession>A0A517MTL3</accession>
<proteinExistence type="predicted"/>
<dbReference type="EMBL" id="CP036263">
    <property type="protein sequence ID" value="QDS98226.1"/>
    <property type="molecule type" value="Genomic_DNA"/>
</dbReference>
<evidence type="ECO:0000313" key="2">
    <source>
        <dbReference type="EMBL" id="QDS98226.1"/>
    </source>
</evidence>
<dbReference type="AlphaFoldDB" id="A0A517MTL3"/>